<sequence>MSKFSLIGQKLCHLVLTDHDMF</sequence>
<accession>A0A5E7YJ52</accession>
<dbReference type="EMBL" id="CABVLI010000032">
    <property type="protein sequence ID" value="VVT06782.1"/>
    <property type="molecule type" value="Genomic_DNA"/>
</dbReference>
<dbReference type="Proteomes" id="UP000326857">
    <property type="component" value="Unassembled WGS sequence"/>
</dbReference>
<organism evidence="1 2">
    <name type="scientific">Sphingomonas aurantiaca</name>
    <dbReference type="NCBI Taxonomy" id="185949"/>
    <lineage>
        <taxon>Bacteria</taxon>
        <taxon>Pseudomonadati</taxon>
        <taxon>Pseudomonadota</taxon>
        <taxon>Alphaproteobacteria</taxon>
        <taxon>Sphingomonadales</taxon>
        <taxon>Sphingomonadaceae</taxon>
        <taxon>Sphingomonas</taxon>
    </lineage>
</organism>
<gene>
    <name evidence="1" type="ORF">SPHINGO391_380120</name>
</gene>
<evidence type="ECO:0000313" key="1">
    <source>
        <dbReference type="EMBL" id="VVT06782.1"/>
    </source>
</evidence>
<proteinExistence type="predicted"/>
<reference evidence="1 2" key="1">
    <citation type="submission" date="2019-09" db="EMBL/GenBank/DDBJ databases">
        <authorList>
            <person name="Dittami M. S."/>
        </authorList>
    </citation>
    <scope>NUCLEOTIDE SEQUENCE [LARGE SCALE GENOMIC DNA]</scope>
    <source>
        <strain evidence="1">SPHINGO391</strain>
    </source>
</reference>
<protein>
    <submittedName>
        <fullName evidence="1">Uncharacterized protein</fullName>
    </submittedName>
</protein>
<dbReference type="AlphaFoldDB" id="A0A5E7YJ52"/>
<name>A0A5E7YJ52_9SPHN</name>
<evidence type="ECO:0000313" key="2">
    <source>
        <dbReference type="Proteomes" id="UP000326857"/>
    </source>
</evidence>